<protein>
    <submittedName>
        <fullName evidence="8">MFS general substrate transporter</fullName>
    </submittedName>
</protein>
<feature type="transmembrane region" description="Helical" evidence="6">
    <location>
        <begin position="12"/>
        <end position="40"/>
    </location>
</feature>
<keyword evidence="9" id="KW-1185">Reference proteome</keyword>
<evidence type="ECO:0000256" key="3">
    <source>
        <dbReference type="ARBA" id="ARBA00022989"/>
    </source>
</evidence>
<dbReference type="OrthoDB" id="433512at2759"/>
<evidence type="ECO:0000256" key="5">
    <source>
        <dbReference type="SAM" id="MobiDB-lite"/>
    </source>
</evidence>
<dbReference type="InterPro" id="IPR005828">
    <property type="entry name" value="MFS_sugar_transport-like"/>
</dbReference>
<dbReference type="Gene3D" id="1.20.1250.20">
    <property type="entry name" value="MFS general substrate transporter like domains"/>
    <property type="match status" value="1"/>
</dbReference>
<feature type="transmembrane region" description="Helical" evidence="6">
    <location>
        <begin position="334"/>
        <end position="350"/>
    </location>
</feature>
<feature type="transmembrane region" description="Helical" evidence="6">
    <location>
        <begin position="148"/>
        <end position="176"/>
    </location>
</feature>
<reference evidence="8" key="1">
    <citation type="journal article" date="2020" name="Stud. Mycol.">
        <title>101 Dothideomycetes genomes: a test case for predicting lifestyles and emergence of pathogens.</title>
        <authorList>
            <person name="Haridas S."/>
            <person name="Albert R."/>
            <person name="Binder M."/>
            <person name="Bloem J."/>
            <person name="Labutti K."/>
            <person name="Salamov A."/>
            <person name="Andreopoulos B."/>
            <person name="Baker S."/>
            <person name="Barry K."/>
            <person name="Bills G."/>
            <person name="Bluhm B."/>
            <person name="Cannon C."/>
            <person name="Castanera R."/>
            <person name="Culley D."/>
            <person name="Daum C."/>
            <person name="Ezra D."/>
            <person name="Gonzalez J."/>
            <person name="Henrissat B."/>
            <person name="Kuo A."/>
            <person name="Liang C."/>
            <person name="Lipzen A."/>
            <person name="Lutzoni F."/>
            <person name="Magnuson J."/>
            <person name="Mondo S."/>
            <person name="Nolan M."/>
            <person name="Ohm R."/>
            <person name="Pangilinan J."/>
            <person name="Park H.-J."/>
            <person name="Ramirez L."/>
            <person name="Alfaro M."/>
            <person name="Sun H."/>
            <person name="Tritt A."/>
            <person name="Yoshinaga Y."/>
            <person name="Zwiers L.-H."/>
            <person name="Turgeon B."/>
            <person name="Goodwin S."/>
            <person name="Spatafora J."/>
            <person name="Crous P."/>
            <person name="Grigoriev I."/>
        </authorList>
    </citation>
    <scope>NUCLEOTIDE SEQUENCE</scope>
    <source>
        <strain evidence="8">CBS 115976</strain>
    </source>
</reference>
<dbReference type="InterPro" id="IPR005829">
    <property type="entry name" value="Sugar_transporter_CS"/>
</dbReference>
<dbReference type="PROSITE" id="PS50850">
    <property type="entry name" value="MFS"/>
    <property type="match status" value="1"/>
</dbReference>
<dbReference type="GO" id="GO:0005886">
    <property type="term" value="C:plasma membrane"/>
    <property type="evidence" value="ECO:0007669"/>
    <property type="project" value="TreeGrafter"/>
</dbReference>
<dbReference type="EMBL" id="MU004233">
    <property type="protein sequence ID" value="KAF2671402.1"/>
    <property type="molecule type" value="Genomic_DNA"/>
</dbReference>
<feature type="transmembrane region" description="Helical" evidence="6">
    <location>
        <begin position="188"/>
        <end position="207"/>
    </location>
</feature>
<feature type="transmembrane region" description="Helical" evidence="6">
    <location>
        <begin position="393"/>
        <end position="414"/>
    </location>
</feature>
<feature type="transmembrane region" description="Helical" evidence="6">
    <location>
        <begin position="60"/>
        <end position="78"/>
    </location>
</feature>
<feature type="region of interest" description="Disordered" evidence="5">
    <location>
        <begin position="468"/>
        <end position="493"/>
    </location>
</feature>
<dbReference type="PANTHER" id="PTHR23508">
    <property type="entry name" value="CARBOXYLIC ACID TRANSPORTER PROTEIN HOMOLOG"/>
    <property type="match status" value="1"/>
</dbReference>
<keyword evidence="3 6" id="KW-1133">Transmembrane helix</keyword>
<organism evidence="8 9">
    <name type="scientific">Microthyrium microscopicum</name>
    <dbReference type="NCBI Taxonomy" id="703497"/>
    <lineage>
        <taxon>Eukaryota</taxon>
        <taxon>Fungi</taxon>
        <taxon>Dikarya</taxon>
        <taxon>Ascomycota</taxon>
        <taxon>Pezizomycotina</taxon>
        <taxon>Dothideomycetes</taxon>
        <taxon>Dothideomycetes incertae sedis</taxon>
        <taxon>Microthyriales</taxon>
        <taxon>Microthyriaceae</taxon>
        <taxon>Microthyrium</taxon>
    </lineage>
</organism>
<feature type="transmembrane region" description="Helical" evidence="6">
    <location>
        <begin position="254"/>
        <end position="275"/>
    </location>
</feature>
<dbReference type="Pfam" id="PF00083">
    <property type="entry name" value="Sugar_tr"/>
    <property type="match status" value="1"/>
</dbReference>
<dbReference type="InterPro" id="IPR036259">
    <property type="entry name" value="MFS_trans_sf"/>
</dbReference>
<keyword evidence="4 6" id="KW-0472">Membrane</keyword>
<accession>A0A6A6UGT7</accession>
<proteinExistence type="predicted"/>
<dbReference type="PROSITE" id="PS00217">
    <property type="entry name" value="SUGAR_TRANSPORT_2"/>
    <property type="match status" value="1"/>
</dbReference>
<name>A0A6A6UGT7_9PEZI</name>
<dbReference type="GO" id="GO:0046943">
    <property type="term" value="F:carboxylic acid transmembrane transporter activity"/>
    <property type="evidence" value="ECO:0007669"/>
    <property type="project" value="TreeGrafter"/>
</dbReference>
<feature type="transmembrane region" description="Helical" evidence="6">
    <location>
        <begin position="420"/>
        <end position="441"/>
    </location>
</feature>
<feature type="domain" description="Major facilitator superfamily (MFS) profile" evidence="7">
    <location>
        <begin position="11"/>
        <end position="448"/>
    </location>
</feature>
<gene>
    <name evidence="8" type="ORF">BT63DRAFT_469211</name>
</gene>
<comment type="subcellular location">
    <subcellularLocation>
        <location evidence="1">Membrane</location>
        <topology evidence="1">Multi-pass membrane protein</topology>
    </subcellularLocation>
</comment>
<evidence type="ECO:0000256" key="6">
    <source>
        <dbReference type="SAM" id="Phobius"/>
    </source>
</evidence>
<evidence type="ECO:0000259" key="7">
    <source>
        <dbReference type="PROSITE" id="PS50850"/>
    </source>
</evidence>
<dbReference type="SUPFAM" id="SSF103473">
    <property type="entry name" value="MFS general substrate transporter"/>
    <property type="match status" value="1"/>
</dbReference>
<evidence type="ECO:0000313" key="9">
    <source>
        <dbReference type="Proteomes" id="UP000799302"/>
    </source>
</evidence>
<keyword evidence="2 6" id="KW-0812">Transmembrane</keyword>
<feature type="transmembrane region" description="Helical" evidence="6">
    <location>
        <begin position="85"/>
        <end position="103"/>
    </location>
</feature>
<dbReference type="Proteomes" id="UP000799302">
    <property type="component" value="Unassembled WGS sequence"/>
</dbReference>
<evidence type="ECO:0000256" key="4">
    <source>
        <dbReference type="ARBA" id="ARBA00023136"/>
    </source>
</evidence>
<evidence type="ECO:0000256" key="2">
    <source>
        <dbReference type="ARBA" id="ARBA00022692"/>
    </source>
</evidence>
<dbReference type="CDD" id="cd17364">
    <property type="entry name" value="MFS_PhT"/>
    <property type="match status" value="1"/>
</dbReference>
<feature type="transmembrane region" description="Helical" evidence="6">
    <location>
        <begin position="109"/>
        <end position="128"/>
    </location>
</feature>
<evidence type="ECO:0000313" key="8">
    <source>
        <dbReference type="EMBL" id="KAF2671402.1"/>
    </source>
</evidence>
<sequence length="493" mass="53542">MSESLLSKVKFLVIAGVGLFSDGFLNLAIGLVVQMLGYIYFKDEKNALGVIQGDEVKAGLSLGMIGGQLAFGILGDALGRHSVYGIELIITMFGVLMTILLPWKGLSHTGIVAWMTIFRVVTGFGIGADYPMSSSLSAEKTALGSRAVLVLTVFSCIGAGAMASSIVYLILLSAFKSSILHDINHLEWVWRLLLGIGIIPAALTLYARLTMKESKPYEQYVAKETSLTKKDQRGLKEQFIDFHNYFKEWRHAKVLFSVSAVWFLLVHSDIAYYGINLNQTIILAQIGYGKGKTPYETLHNTAVGNIIVQAAGYLPGFWIGIFLPDLIGRKNQQFWCSLIVCALYAIWAGITNHTSTGGLMTIFTISQLVINAGPNTTTFLLPVELFPTRVRATAHGIAAASGKCGALLTAFAFGTITEKIGLPGVLGLFSGIMFLCALLTLMIPETKGKTLDDIENEVLYGETPQVRYAGSETPSDKSVTVKPKLNQMEDVEV</sequence>
<dbReference type="PANTHER" id="PTHR23508:SF10">
    <property type="entry name" value="CARBOXYLIC ACID TRANSPORTER PROTEIN HOMOLOG"/>
    <property type="match status" value="1"/>
</dbReference>
<dbReference type="InterPro" id="IPR020846">
    <property type="entry name" value="MFS_dom"/>
</dbReference>
<dbReference type="AlphaFoldDB" id="A0A6A6UGT7"/>
<evidence type="ECO:0000256" key="1">
    <source>
        <dbReference type="ARBA" id="ARBA00004141"/>
    </source>
</evidence>
<feature type="transmembrane region" description="Helical" evidence="6">
    <location>
        <begin position="302"/>
        <end position="322"/>
    </location>
</feature>